<accession>A0ACC0VX87</accession>
<reference evidence="1 2" key="1">
    <citation type="journal article" date="2022" name="bioRxiv">
        <title>The genome of the oomycete Peronosclerospora sorghi, a cosmopolitan pathogen of maize and sorghum, is inflated with dispersed pseudogenes.</title>
        <authorList>
            <person name="Fletcher K."/>
            <person name="Martin F."/>
            <person name="Isakeit T."/>
            <person name="Cavanaugh K."/>
            <person name="Magill C."/>
            <person name="Michelmore R."/>
        </authorList>
    </citation>
    <scope>NUCLEOTIDE SEQUENCE [LARGE SCALE GENOMIC DNA]</scope>
    <source>
        <strain evidence="1">P6</strain>
    </source>
</reference>
<proteinExistence type="predicted"/>
<protein>
    <submittedName>
        <fullName evidence="1">Uncharacterized protein</fullName>
    </submittedName>
</protein>
<organism evidence="1 2">
    <name type="scientific">Peronosclerospora sorghi</name>
    <dbReference type="NCBI Taxonomy" id="230839"/>
    <lineage>
        <taxon>Eukaryota</taxon>
        <taxon>Sar</taxon>
        <taxon>Stramenopiles</taxon>
        <taxon>Oomycota</taxon>
        <taxon>Peronosporomycetes</taxon>
        <taxon>Peronosporales</taxon>
        <taxon>Peronosporaceae</taxon>
        <taxon>Peronosclerospora</taxon>
    </lineage>
</organism>
<dbReference type="EMBL" id="CM047584">
    <property type="protein sequence ID" value="KAI9911079.1"/>
    <property type="molecule type" value="Genomic_DNA"/>
</dbReference>
<sequence>MLRPGGMMIYIYPLNRMRTVSKFLEAEPLAKIDSIPYSKDVPCKEGILQGTIRFTPSQNTSGLFIARIYKDSPVLEQGQLKVLMVRIIATIMVIYFFPYKSCLWVRKLVIGWIFSRFSVIGWIFAFFFFFDRILLPHDWWYGRCRWAPKWRYLYIRSKGAQRFEQIESGGKLTGA</sequence>
<comment type="caution">
    <text evidence="1">The sequence shown here is derived from an EMBL/GenBank/DDBJ whole genome shotgun (WGS) entry which is preliminary data.</text>
</comment>
<keyword evidence="2" id="KW-1185">Reference proteome</keyword>
<name>A0ACC0VX87_9STRA</name>
<gene>
    <name evidence="1" type="ORF">PsorP6_009122</name>
</gene>
<evidence type="ECO:0000313" key="1">
    <source>
        <dbReference type="EMBL" id="KAI9911079.1"/>
    </source>
</evidence>
<evidence type="ECO:0000313" key="2">
    <source>
        <dbReference type="Proteomes" id="UP001163321"/>
    </source>
</evidence>
<dbReference type="Proteomes" id="UP001163321">
    <property type="component" value="Chromosome 5"/>
</dbReference>